<dbReference type="InterPro" id="IPR001466">
    <property type="entry name" value="Beta-lactam-related"/>
</dbReference>
<dbReference type="SUPFAM" id="SSF56601">
    <property type="entry name" value="beta-lactamase/transpeptidase-like"/>
    <property type="match status" value="1"/>
</dbReference>
<feature type="non-terminal residue" evidence="3">
    <location>
        <position position="253"/>
    </location>
</feature>
<evidence type="ECO:0000313" key="3">
    <source>
        <dbReference type="EMBL" id="SVA41195.1"/>
    </source>
</evidence>
<dbReference type="InterPro" id="IPR051478">
    <property type="entry name" value="Beta-lactamase-like_AB/R"/>
</dbReference>
<dbReference type="PANTHER" id="PTHR22935">
    <property type="entry name" value="PENICILLIN-BINDING PROTEIN"/>
    <property type="match status" value="1"/>
</dbReference>
<dbReference type="EMBL" id="UINC01009181">
    <property type="protein sequence ID" value="SVA41195.1"/>
    <property type="molecule type" value="Genomic_DNA"/>
</dbReference>
<protein>
    <recommendedName>
        <fullName evidence="2">Beta-lactamase-related domain-containing protein</fullName>
    </recommendedName>
</protein>
<dbReference type="PANTHER" id="PTHR22935:SF95">
    <property type="entry name" value="BETA-LACTAMASE-LIKE 1-RELATED"/>
    <property type="match status" value="1"/>
</dbReference>
<dbReference type="PROSITE" id="PS51257">
    <property type="entry name" value="PROKAR_LIPOPROTEIN"/>
    <property type="match status" value="1"/>
</dbReference>
<organism evidence="3">
    <name type="scientific">marine metagenome</name>
    <dbReference type="NCBI Taxonomy" id="408172"/>
    <lineage>
        <taxon>unclassified sequences</taxon>
        <taxon>metagenomes</taxon>
        <taxon>ecological metagenomes</taxon>
    </lineage>
</organism>
<proteinExistence type="inferred from homology"/>
<dbReference type="Pfam" id="PF00144">
    <property type="entry name" value="Beta-lactamase"/>
    <property type="match status" value="1"/>
</dbReference>
<evidence type="ECO:0000256" key="1">
    <source>
        <dbReference type="ARBA" id="ARBA00038473"/>
    </source>
</evidence>
<dbReference type="AlphaFoldDB" id="A0A381VLJ3"/>
<reference evidence="3" key="1">
    <citation type="submission" date="2018-05" db="EMBL/GenBank/DDBJ databases">
        <authorList>
            <person name="Lanie J.A."/>
            <person name="Ng W.-L."/>
            <person name="Kazmierczak K.M."/>
            <person name="Andrzejewski T.M."/>
            <person name="Davidsen T.M."/>
            <person name="Wayne K.J."/>
            <person name="Tettelin H."/>
            <person name="Glass J.I."/>
            <person name="Rusch D."/>
            <person name="Podicherti R."/>
            <person name="Tsui H.-C.T."/>
            <person name="Winkler M.E."/>
        </authorList>
    </citation>
    <scope>NUCLEOTIDE SEQUENCE</scope>
</reference>
<gene>
    <name evidence="3" type="ORF">METZ01_LOCUS94049</name>
</gene>
<sequence length="253" mass="28442">MTIRTFKSFSIVFTILLWFCSCEQSPQNIAPVSGYESVASKLSDAIEYEITSKNLNAISIVLVDDQRIVWSQGFGIESKKTKKQADAHTVYRVGSVSKLFTDMAIMQRVESGEIDLDAAIQTYLPDFKPNNPYGKPITLRQLMSHRSGLLREPRLGNYFTDDEISLKKTVESIIPSTLVYAPESKVKYSNAAIAVVGYTLEHIYGQPYVDYMQEHILDKIGMDNSAFAPNRSIKAKLAQATMWSYDGREFPAP</sequence>
<feature type="domain" description="Beta-lactamase-related" evidence="2">
    <location>
        <begin position="53"/>
        <end position="241"/>
    </location>
</feature>
<name>A0A381VLJ3_9ZZZZ</name>
<dbReference type="InterPro" id="IPR012338">
    <property type="entry name" value="Beta-lactam/transpept-like"/>
</dbReference>
<evidence type="ECO:0000259" key="2">
    <source>
        <dbReference type="Pfam" id="PF00144"/>
    </source>
</evidence>
<comment type="similarity">
    <text evidence="1">Belongs to the beta-lactamase family.</text>
</comment>
<dbReference type="Gene3D" id="3.40.710.10">
    <property type="entry name" value="DD-peptidase/beta-lactamase superfamily"/>
    <property type="match status" value="1"/>
</dbReference>
<accession>A0A381VLJ3</accession>